<dbReference type="CDD" id="cd00051">
    <property type="entry name" value="EFh"/>
    <property type="match status" value="2"/>
</dbReference>
<keyword evidence="5" id="KW-0106">Calcium</keyword>
<dbReference type="InterPro" id="IPR013121">
    <property type="entry name" value="Fe_red_NAD-bd_6"/>
</dbReference>
<feature type="transmembrane region" description="Helical" evidence="11">
    <location>
        <begin position="233"/>
        <end position="258"/>
    </location>
</feature>
<dbReference type="InterPro" id="IPR039261">
    <property type="entry name" value="FNR_nucleotide-bd"/>
</dbReference>
<dbReference type="CDD" id="cd06186">
    <property type="entry name" value="NOX_Duox_like_FAD_NADP"/>
    <property type="match status" value="1"/>
</dbReference>
<dbReference type="SUPFAM" id="SSF52343">
    <property type="entry name" value="Ferredoxin reductase-like, C-terminal NADP-linked domain"/>
    <property type="match status" value="1"/>
</dbReference>
<dbReference type="Pfam" id="PF08030">
    <property type="entry name" value="NAD_binding_6"/>
    <property type="match status" value="1"/>
</dbReference>
<keyword evidence="3 11" id="KW-0812">Transmembrane</keyword>
<evidence type="ECO:0000259" key="12">
    <source>
        <dbReference type="PROSITE" id="PS50222"/>
    </source>
</evidence>
<evidence type="ECO:0000259" key="13">
    <source>
        <dbReference type="PROSITE" id="PS51384"/>
    </source>
</evidence>
<dbReference type="PRINTS" id="PR00450">
    <property type="entry name" value="RECOVERIN"/>
</dbReference>
<evidence type="ECO:0000256" key="4">
    <source>
        <dbReference type="ARBA" id="ARBA00022827"/>
    </source>
</evidence>
<dbReference type="PANTHER" id="PTHR11972">
    <property type="entry name" value="NADPH OXIDASE"/>
    <property type="match status" value="1"/>
</dbReference>
<keyword evidence="7 11" id="KW-1133">Transmembrane helix</keyword>
<evidence type="ECO:0000256" key="6">
    <source>
        <dbReference type="ARBA" id="ARBA00022857"/>
    </source>
</evidence>
<evidence type="ECO:0000256" key="3">
    <source>
        <dbReference type="ARBA" id="ARBA00022692"/>
    </source>
</evidence>
<dbReference type="InterPro" id="IPR018247">
    <property type="entry name" value="EF_Hand_1_Ca_BS"/>
</dbReference>
<keyword evidence="2" id="KW-0285">Flavoprotein</keyword>
<keyword evidence="14" id="KW-1185">Reference proteome</keyword>
<dbReference type="PROSITE" id="PS00018">
    <property type="entry name" value="EF_HAND_1"/>
    <property type="match status" value="3"/>
</dbReference>
<evidence type="ECO:0000313" key="14">
    <source>
        <dbReference type="Proteomes" id="UP000694865"/>
    </source>
</evidence>
<feature type="domain" description="EF-hand" evidence="12">
    <location>
        <begin position="53"/>
        <end position="88"/>
    </location>
</feature>
<keyword evidence="9 11" id="KW-0472">Membrane</keyword>
<evidence type="ECO:0000256" key="2">
    <source>
        <dbReference type="ARBA" id="ARBA00022630"/>
    </source>
</evidence>
<evidence type="ECO:0000313" key="15">
    <source>
        <dbReference type="RefSeq" id="XP_002731084.1"/>
    </source>
</evidence>
<evidence type="ECO:0000256" key="8">
    <source>
        <dbReference type="ARBA" id="ARBA00023002"/>
    </source>
</evidence>
<dbReference type="Proteomes" id="UP000694865">
    <property type="component" value="Unplaced"/>
</dbReference>
<accession>A0ABM0GJA1</accession>
<dbReference type="InterPro" id="IPR050369">
    <property type="entry name" value="RBOH/FRE"/>
</dbReference>
<dbReference type="PROSITE" id="PS51384">
    <property type="entry name" value="FAD_FR"/>
    <property type="match status" value="1"/>
</dbReference>
<dbReference type="SFLD" id="SFLDS00052">
    <property type="entry name" value="Ferric_Reductase_Domain"/>
    <property type="match status" value="1"/>
</dbReference>
<dbReference type="InterPro" id="IPR017927">
    <property type="entry name" value="FAD-bd_FR_type"/>
</dbReference>
<feature type="domain" description="EF-hand" evidence="12">
    <location>
        <begin position="89"/>
        <end position="124"/>
    </location>
</feature>
<keyword evidence="4" id="KW-0274">FAD</keyword>
<name>A0ABM0GJA1_SACKO</name>
<dbReference type="Gene3D" id="2.40.30.10">
    <property type="entry name" value="Translation factors"/>
    <property type="match status" value="1"/>
</dbReference>
<sequence length="860" mass="98557">MESLAPVMAPVLVLVSMDEDTRWLVWIEKQFTDIAGEDRQIDLQEFKKSLKVKKSFFAERFFALFDADGSGTITLDELMGGLQLLLKGSSADRLKFLFDVYDVDGNGQIDKEELYTVLKSCMEESALQLSEDNLQMLTTALFESADTDGSGTISFEELKVELEKNPEVMENLTISAASWLKPPDRKRSGRIIPRYLTWRYIHNNLKKVVFLIVYFLLNIGLAFDGGWRYRQESWYIIVARACGQCLNFNCAFILILMLRQCLTFLRATRLAHYLPLDQSITLHKMVGFVIAFCTLVHTVAHIGNIIAYHDLLGLKIWECLFTTKAMVGSVDWHYGTAYITGWILDLILIIMVVCSMPFVRRSGYFQVFYWTHLLYIWFWAFLLVHGPRFWKWFIAPGAIFLIEKIARSKLVKTARYGKTYIDEVNLLPSGVTHLVITRPTNFHYRPGDYIYIQIPAIAKYEWHPFTISSPPEQEGTLWVHVRSAGQWTNRLYKYFEERKREQKRLHAANRDEPGEVNIAMDIEEEIQNGTLTSENVALPVDNPDDNQVTTDSNIAMTPLSNGATVCAEPTNITESIDTPENKETAIMAEISPASSPNPNEDQPQLIGFRRMPSSHVYVERGTLYNAEDTTDCDSSTRKRKKSRKESIALSSTLDRHVRIYVDGPYGTPTRQIFQAEHAVLIGAGIGVTPFASILQSVMYQYKKNKQTCPNCSHSWMTDIPADTMRLQKVDFIWINRDQKCFEWFVSLLTQLELEQAEEGSFDRFLELHMFMTAALGKTDMKGIGLQMALDLLHKKSNRDLITGLKTRTQPGRPEWNKLFSKIAEERRGKVKIFFCGSPALGKTIKSHCEKFNFKFSKESF</sequence>
<protein>
    <submittedName>
        <fullName evidence="15">NADPH oxidase 5-like</fullName>
    </submittedName>
</protein>
<dbReference type="InterPro" id="IPR013112">
    <property type="entry name" value="FAD-bd_8"/>
</dbReference>
<evidence type="ECO:0000256" key="5">
    <source>
        <dbReference type="ARBA" id="ARBA00022837"/>
    </source>
</evidence>
<dbReference type="SUPFAM" id="SSF47473">
    <property type="entry name" value="EF-hand"/>
    <property type="match status" value="1"/>
</dbReference>
<proteinExistence type="predicted"/>
<dbReference type="Gene3D" id="1.10.238.10">
    <property type="entry name" value="EF-hand"/>
    <property type="match status" value="1"/>
</dbReference>
<dbReference type="InterPro" id="IPR002048">
    <property type="entry name" value="EF_hand_dom"/>
</dbReference>
<feature type="transmembrane region" description="Helical" evidence="11">
    <location>
        <begin position="208"/>
        <end position="227"/>
    </location>
</feature>
<reference evidence="15" key="1">
    <citation type="submission" date="2025-08" db="UniProtKB">
        <authorList>
            <consortium name="RefSeq"/>
        </authorList>
    </citation>
    <scope>IDENTIFICATION</scope>
    <source>
        <tissue evidence="15">Testes</tissue>
    </source>
</reference>
<feature type="domain" description="FAD-binding FR-type" evidence="13">
    <location>
        <begin position="403"/>
        <end position="534"/>
    </location>
</feature>
<evidence type="ECO:0000256" key="1">
    <source>
        <dbReference type="ARBA" id="ARBA00004141"/>
    </source>
</evidence>
<organism evidence="14 15">
    <name type="scientific">Saccoglossus kowalevskii</name>
    <name type="common">Acorn worm</name>
    <dbReference type="NCBI Taxonomy" id="10224"/>
    <lineage>
        <taxon>Eukaryota</taxon>
        <taxon>Metazoa</taxon>
        <taxon>Hemichordata</taxon>
        <taxon>Enteropneusta</taxon>
        <taxon>Harrimaniidae</taxon>
        <taxon>Saccoglossus</taxon>
    </lineage>
</organism>
<evidence type="ECO:0000256" key="10">
    <source>
        <dbReference type="SAM" id="MobiDB-lite"/>
    </source>
</evidence>
<dbReference type="SMART" id="SM00054">
    <property type="entry name" value="EFh"/>
    <property type="match status" value="3"/>
</dbReference>
<dbReference type="InterPro" id="IPR011992">
    <property type="entry name" value="EF-hand-dom_pair"/>
</dbReference>
<dbReference type="PROSITE" id="PS50222">
    <property type="entry name" value="EF_HAND_2"/>
    <property type="match status" value="3"/>
</dbReference>
<keyword evidence="6" id="KW-0521">NADP</keyword>
<gene>
    <name evidence="15" type="primary">LOC100371394</name>
</gene>
<dbReference type="GeneID" id="100371394"/>
<dbReference type="SFLD" id="SFLDG01169">
    <property type="entry name" value="NADPH_oxidase_subgroup_(NOX)"/>
    <property type="match status" value="1"/>
</dbReference>
<dbReference type="SUPFAM" id="SSF63380">
    <property type="entry name" value="Riboflavin synthase domain-like"/>
    <property type="match status" value="1"/>
</dbReference>
<evidence type="ECO:0000256" key="11">
    <source>
        <dbReference type="SAM" id="Phobius"/>
    </source>
</evidence>
<dbReference type="Pfam" id="PF08022">
    <property type="entry name" value="FAD_binding_8"/>
    <property type="match status" value="1"/>
</dbReference>
<comment type="subcellular location">
    <subcellularLocation>
        <location evidence="1">Membrane</location>
        <topology evidence="1">Multi-pass membrane protein</topology>
    </subcellularLocation>
</comment>
<feature type="transmembrane region" description="Helical" evidence="11">
    <location>
        <begin position="336"/>
        <end position="355"/>
    </location>
</feature>
<evidence type="ECO:0000256" key="9">
    <source>
        <dbReference type="ARBA" id="ARBA00023136"/>
    </source>
</evidence>
<feature type="domain" description="EF-hand" evidence="12">
    <location>
        <begin position="140"/>
        <end position="168"/>
    </location>
</feature>
<dbReference type="InterPro" id="IPR013130">
    <property type="entry name" value="Fe3_Rdtase_TM_dom"/>
</dbReference>
<dbReference type="Gene3D" id="3.40.50.80">
    <property type="entry name" value="Nucleotide-binding domain of ferredoxin-NADP reductase (FNR) module"/>
    <property type="match status" value="1"/>
</dbReference>
<dbReference type="Pfam" id="PF01794">
    <property type="entry name" value="Ferric_reduct"/>
    <property type="match status" value="1"/>
</dbReference>
<dbReference type="Pfam" id="PF13202">
    <property type="entry name" value="EF-hand_5"/>
    <property type="match status" value="1"/>
</dbReference>
<keyword evidence="8" id="KW-0560">Oxidoreductase</keyword>
<dbReference type="Pfam" id="PF13499">
    <property type="entry name" value="EF-hand_7"/>
    <property type="match status" value="1"/>
</dbReference>
<evidence type="ECO:0000256" key="7">
    <source>
        <dbReference type="ARBA" id="ARBA00022989"/>
    </source>
</evidence>
<feature type="transmembrane region" description="Helical" evidence="11">
    <location>
        <begin position="367"/>
        <end position="383"/>
    </location>
</feature>
<feature type="transmembrane region" description="Helical" evidence="11">
    <location>
        <begin position="286"/>
        <end position="308"/>
    </location>
</feature>
<dbReference type="InterPro" id="IPR017938">
    <property type="entry name" value="Riboflavin_synthase-like_b-brl"/>
</dbReference>
<feature type="region of interest" description="Disordered" evidence="10">
    <location>
        <begin position="627"/>
        <end position="647"/>
    </location>
</feature>
<dbReference type="RefSeq" id="XP_002731084.1">
    <property type="nucleotide sequence ID" value="XM_002731038.2"/>
</dbReference>
<dbReference type="PANTHER" id="PTHR11972:SF58">
    <property type="entry name" value="NADPH OXIDASE 5"/>
    <property type="match status" value="1"/>
</dbReference>